<dbReference type="SUPFAM" id="SSF52540">
    <property type="entry name" value="P-loop containing nucleoside triphosphate hydrolases"/>
    <property type="match status" value="1"/>
</dbReference>
<dbReference type="Proteomes" id="UP000242498">
    <property type="component" value="Chromosome I"/>
</dbReference>
<dbReference type="RefSeq" id="WP_096293256.1">
    <property type="nucleotide sequence ID" value="NZ_LT907782.1"/>
</dbReference>
<dbReference type="OrthoDB" id="9795565at2"/>
<evidence type="ECO:0000313" key="2">
    <source>
        <dbReference type="EMBL" id="SNX60631.1"/>
    </source>
</evidence>
<protein>
    <submittedName>
        <fullName evidence="2">AAA domain-containing protein</fullName>
    </submittedName>
</protein>
<evidence type="ECO:0000259" key="1">
    <source>
        <dbReference type="Pfam" id="PF13166"/>
    </source>
</evidence>
<proteinExistence type="predicted"/>
<reference evidence="2 3" key="1">
    <citation type="submission" date="2017-08" db="EMBL/GenBank/DDBJ databases">
        <authorList>
            <person name="de Groot N.N."/>
        </authorList>
    </citation>
    <scope>NUCLEOTIDE SEQUENCE [LARGE SCALE GENOMIC DNA]</scope>
    <source>
        <strain evidence="2 3">Nm15</strain>
    </source>
</reference>
<gene>
    <name evidence="2" type="ORF">SAMN06296273_2097</name>
</gene>
<sequence>MSKTLTEIAQQLKDAKKKVQLIYAFNGTGKTRLSREFKDLIAPKTDTEDVQQSELAQKKILYYSAFTEDLFYWDNDLRLDVEPKLRIHTNVFTRWVLEEQGQDQNIIAIFQHYTNEKLTPRFNSDFSAVSFSFERGNIEQEANIKISKGEESNFIWSVFHSLIEQMISELNIAEAADRSTDAFNNLEYVFIDDPVSSLDENHLIELAVDLAQLIKSNESDIKFIITTHNPLFYNVLHNELKSSGKYRMKKLDDGTYELINQSDDSPFSYHLFLKLELEKAIESGQVSKYHFNFLRNILEKTSTFLGYQNWGDLLPKTDDGRPNPYEARIINISSHSKHAGEEVAELTEDDKRVLAYLVRQISEMYRFDSRSS</sequence>
<organism evidence="2 3">
    <name type="scientific">Nitrosomonas ureae</name>
    <dbReference type="NCBI Taxonomy" id="44577"/>
    <lineage>
        <taxon>Bacteria</taxon>
        <taxon>Pseudomonadati</taxon>
        <taxon>Pseudomonadota</taxon>
        <taxon>Betaproteobacteria</taxon>
        <taxon>Nitrosomonadales</taxon>
        <taxon>Nitrosomonadaceae</taxon>
        <taxon>Nitrosomonas</taxon>
    </lineage>
</organism>
<name>A0A285BZ98_9PROT</name>
<evidence type="ECO:0000313" key="3">
    <source>
        <dbReference type="Proteomes" id="UP000242498"/>
    </source>
</evidence>
<dbReference type="Pfam" id="PF13166">
    <property type="entry name" value="AAA_13"/>
    <property type="match status" value="1"/>
</dbReference>
<dbReference type="InterPro" id="IPR027417">
    <property type="entry name" value="P-loop_NTPase"/>
</dbReference>
<accession>A0A285BZ98</accession>
<dbReference type="AlphaFoldDB" id="A0A285BZ98"/>
<dbReference type="InterPro" id="IPR026866">
    <property type="entry name" value="CR006_AAA"/>
</dbReference>
<dbReference type="Gene3D" id="3.40.50.300">
    <property type="entry name" value="P-loop containing nucleotide triphosphate hydrolases"/>
    <property type="match status" value="1"/>
</dbReference>
<dbReference type="EMBL" id="LT907782">
    <property type="protein sequence ID" value="SNX60631.1"/>
    <property type="molecule type" value="Genomic_DNA"/>
</dbReference>
<feature type="domain" description="Protein CR006 P-loop" evidence="1">
    <location>
        <begin position="180"/>
        <end position="338"/>
    </location>
</feature>